<evidence type="ECO:0000256" key="1">
    <source>
        <dbReference type="ARBA" id="ARBA00004123"/>
    </source>
</evidence>
<evidence type="ECO:0000256" key="3">
    <source>
        <dbReference type="ARBA" id="ARBA00022741"/>
    </source>
</evidence>
<dbReference type="GO" id="GO:0005524">
    <property type="term" value="F:ATP binding"/>
    <property type="evidence" value="ECO:0007669"/>
    <property type="project" value="UniProtKB-KW"/>
</dbReference>
<dbReference type="CDD" id="cd19489">
    <property type="entry name" value="Rad51D"/>
    <property type="match status" value="1"/>
</dbReference>
<keyword evidence="8" id="KW-0234">DNA repair</keyword>
<dbReference type="InterPro" id="IPR027417">
    <property type="entry name" value="P-loop_NTPase"/>
</dbReference>
<dbReference type="Gene3D" id="3.40.50.300">
    <property type="entry name" value="P-loop containing nucleotide triphosphate hydrolases"/>
    <property type="match status" value="1"/>
</dbReference>
<sequence>MGLLKHLERDFPIIDSDFQRFCASHGILSDCFDFTQFHLILALAIYPHAVEDFLFHDLYVLAAFAEAQSTSERLKQGITQVLTIIDGQHQTWFNGMELLENHQRRKRVLRTGCVGLDLLLEGGLCQGQLTELVGPSSSGKTQVCLQAASNVAKDIGGVVFIDTGNSVSPKRIVHLVNNILDPTPGEAKNRMFERIMRCILCHSVFNIFSLFNVLHELEANLRLQSEEARVQLIIIDSISSLITPILGSGSHGHALMISVGILLKKLANEYDIAVLVTNHMVGRDGGTLKPALGDSWKSIPNVRLLLSRVSGDNKCSMSIIKHPSVCARKQKMR</sequence>
<gene>
    <name evidence="12" type="ORF">RJ641_032962</name>
</gene>
<keyword evidence="5" id="KW-0067">ATP-binding</keyword>
<dbReference type="PANTHER" id="PTHR46457:SF1">
    <property type="entry name" value="DNA REPAIR PROTEIN RAD51 HOMOLOG 4"/>
    <property type="match status" value="1"/>
</dbReference>
<evidence type="ECO:0000256" key="5">
    <source>
        <dbReference type="ARBA" id="ARBA00022840"/>
    </source>
</evidence>
<dbReference type="GO" id="GO:0007131">
    <property type="term" value="P:reciprocal meiotic recombination"/>
    <property type="evidence" value="ECO:0007669"/>
    <property type="project" value="TreeGrafter"/>
</dbReference>
<keyword evidence="13" id="KW-1185">Reference proteome</keyword>
<dbReference type="InterPro" id="IPR047323">
    <property type="entry name" value="Rad51D_C"/>
</dbReference>
<reference evidence="12 13" key="1">
    <citation type="submission" date="2023-12" db="EMBL/GenBank/DDBJ databases">
        <title>A high-quality genome assembly for Dillenia turbinata (Dilleniales).</title>
        <authorList>
            <person name="Chanderbali A."/>
        </authorList>
    </citation>
    <scope>NUCLEOTIDE SEQUENCE [LARGE SCALE GENOMIC DNA]</scope>
    <source>
        <strain evidence="12">LSX21</strain>
        <tissue evidence="12">Leaf</tissue>
    </source>
</reference>
<accession>A0AAN8VUD0</accession>
<dbReference type="GO" id="GO:0000723">
    <property type="term" value="P:telomere maintenance"/>
    <property type="evidence" value="ECO:0007669"/>
    <property type="project" value="TreeGrafter"/>
</dbReference>
<dbReference type="PROSITE" id="PS50162">
    <property type="entry name" value="RECA_2"/>
    <property type="match status" value="1"/>
</dbReference>
<evidence type="ECO:0000259" key="11">
    <source>
        <dbReference type="PROSITE" id="PS50162"/>
    </source>
</evidence>
<keyword evidence="3" id="KW-0547">Nucleotide-binding</keyword>
<dbReference type="GO" id="GO:0003697">
    <property type="term" value="F:single-stranded DNA binding"/>
    <property type="evidence" value="ECO:0007669"/>
    <property type="project" value="TreeGrafter"/>
</dbReference>
<dbReference type="InterPro" id="IPR020588">
    <property type="entry name" value="RecA_ATP-bd"/>
</dbReference>
<dbReference type="GO" id="GO:0000724">
    <property type="term" value="P:double-strand break repair via homologous recombination"/>
    <property type="evidence" value="ECO:0007669"/>
    <property type="project" value="TreeGrafter"/>
</dbReference>
<dbReference type="FunFam" id="3.40.50.300:FF:001665">
    <property type="entry name" value="DNA repair protein RAD51 4"/>
    <property type="match status" value="1"/>
</dbReference>
<dbReference type="PANTHER" id="PTHR46457">
    <property type="entry name" value="DNA REPAIR PROTEIN RAD51 HOMOLOG 4"/>
    <property type="match status" value="1"/>
</dbReference>
<dbReference type="AlphaFoldDB" id="A0AAN8VUD0"/>
<name>A0AAN8VUD0_9MAGN</name>
<comment type="subcellular location">
    <subcellularLocation>
        <location evidence="1">Nucleus</location>
    </subcellularLocation>
</comment>
<keyword evidence="7" id="KW-0233">DNA recombination</keyword>
<comment type="function">
    <text evidence="10">Involved in the homologous recombination repair (HRR) pathway of double-stranded DNA breaks arising during DNA replication or induced by DNA-damaging agents.</text>
</comment>
<evidence type="ECO:0000256" key="10">
    <source>
        <dbReference type="ARBA" id="ARBA00056000"/>
    </source>
</evidence>
<keyword evidence="9" id="KW-0539">Nucleus</keyword>
<dbReference type="SUPFAM" id="SSF52540">
    <property type="entry name" value="P-loop containing nucleoside triphosphate hydrolases"/>
    <property type="match status" value="1"/>
</dbReference>
<evidence type="ECO:0000256" key="8">
    <source>
        <dbReference type="ARBA" id="ARBA00023204"/>
    </source>
</evidence>
<dbReference type="Proteomes" id="UP001370490">
    <property type="component" value="Unassembled WGS sequence"/>
</dbReference>
<evidence type="ECO:0000313" key="12">
    <source>
        <dbReference type="EMBL" id="KAK6935932.1"/>
    </source>
</evidence>
<dbReference type="InterPro" id="IPR003593">
    <property type="entry name" value="AAA+_ATPase"/>
</dbReference>
<dbReference type="SMART" id="SM00382">
    <property type="entry name" value="AAA"/>
    <property type="match status" value="1"/>
</dbReference>
<proteinExistence type="inferred from homology"/>
<organism evidence="12 13">
    <name type="scientific">Dillenia turbinata</name>
    <dbReference type="NCBI Taxonomy" id="194707"/>
    <lineage>
        <taxon>Eukaryota</taxon>
        <taxon>Viridiplantae</taxon>
        <taxon>Streptophyta</taxon>
        <taxon>Embryophyta</taxon>
        <taxon>Tracheophyta</taxon>
        <taxon>Spermatophyta</taxon>
        <taxon>Magnoliopsida</taxon>
        <taxon>eudicotyledons</taxon>
        <taxon>Gunneridae</taxon>
        <taxon>Pentapetalae</taxon>
        <taxon>Dilleniales</taxon>
        <taxon>Dilleniaceae</taxon>
        <taxon>Dillenia</taxon>
    </lineage>
</organism>
<evidence type="ECO:0000256" key="4">
    <source>
        <dbReference type="ARBA" id="ARBA00022763"/>
    </source>
</evidence>
<evidence type="ECO:0000313" key="13">
    <source>
        <dbReference type="Proteomes" id="UP001370490"/>
    </source>
</evidence>
<dbReference type="GO" id="GO:0005815">
    <property type="term" value="C:microtubule organizing center"/>
    <property type="evidence" value="ECO:0007669"/>
    <property type="project" value="TreeGrafter"/>
</dbReference>
<evidence type="ECO:0000256" key="6">
    <source>
        <dbReference type="ARBA" id="ARBA00023125"/>
    </source>
</evidence>
<dbReference type="GO" id="GO:0000400">
    <property type="term" value="F:four-way junction DNA binding"/>
    <property type="evidence" value="ECO:0007669"/>
    <property type="project" value="TreeGrafter"/>
</dbReference>
<dbReference type="EMBL" id="JBAMMX010000007">
    <property type="protein sequence ID" value="KAK6935932.1"/>
    <property type="molecule type" value="Genomic_DNA"/>
</dbReference>
<protein>
    <submittedName>
        <fullName evidence="12">DNA recombination and repair protein Rad51-like, C-terminal</fullName>
    </submittedName>
</protein>
<dbReference type="GO" id="GO:0005657">
    <property type="term" value="C:replication fork"/>
    <property type="evidence" value="ECO:0007669"/>
    <property type="project" value="TreeGrafter"/>
</dbReference>
<evidence type="ECO:0000256" key="2">
    <source>
        <dbReference type="ARBA" id="ARBA00007095"/>
    </source>
</evidence>
<dbReference type="GO" id="GO:0042148">
    <property type="term" value="P:DNA strand invasion"/>
    <property type="evidence" value="ECO:0007669"/>
    <property type="project" value="TreeGrafter"/>
</dbReference>
<evidence type="ECO:0000256" key="7">
    <source>
        <dbReference type="ARBA" id="ARBA00023172"/>
    </source>
</evidence>
<dbReference type="GO" id="GO:0140664">
    <property type="term" value="F:ATP-dependent DNA damage sensor activity"/>
    <property type="evidence" value="ECO:0007669"/>
    <property type="project" value="InterPro"/>
</dbReference>
<keyword evidence="4" id="KW-0227">DNA damage</keyword>
<feature type="domain" description="RecA family profile 1" evidence="11">
    <location>
        <begin position="105"/>
        <end position="280"/>
    </location>
</feature>
<dbReference type="InterPro" id="IPR013632">
    <property type="entry name" value="Rad51_C"/>
</dbReference>
<comment type="similarity">
    <text evidence="2">Belongs to the RecA family. RAD51 subfamily.</text>
</comment>
<comment type="caution">
    <text evidence="12">The sequence shown here is derived from an EMBL/GenBank/DDBJ whole genome shotgun (WGS) entry which is preliminary data.</text>
</comment>
<evidence type="ECO:0000256" key="9">
    <source>
        <dbReference type="ARBA" id="ARBA00023242"/>
    </source>
</evidence>
<keyword evidence="6" id="KW-0238">DNA-binding</keyword>
<dbReference type="InterPro" id="IPR051988">
    <property type="entry name" value="HRR_RAD51_Paralog"/>
</dbReference>
<dbReference type="Pfam" id="PF08423">
    <property type="entry name" value="Rad51"/>
    <property type="match status" value="1"/>
</dbReference>
<dbReference type="GO" id="GO:0033063">
    <property type="term" value="C:Rad51B-Rad51C-Rad51D-XRCC2 complex"/>
    <property type="evidence" value="ECO:0007669"/>
    <property type="project" value="TreeGrafter"/>
</dbReference>